<protein>
    <submittedName>
        <fullName evidence="1">Uncharacterized protein</fullName>
    </submittedName>
</protein>
<reference evidence="1 2" key="1">
    <citation type="journal article" date="2019" name="Genome Biol. Evol.">
        <title>Insights into the evolution of the New World diploid cottons (Gossypium, subgenus Houzingenia) based on genome sequencing.</title>
        <authorList>
            <person name="Grover C.E."/>
            <person name="Arick M.A. 2nd"/>
            <person name="Thrash A."/>
            <person name="Conover J.L."/>
            <person name="Sanders W.S."/>
            <person name="Peterson D.G."/>
            <person name="Frelichowski J.E."/>
            <person name="Scheffler J.A."/>
            <person name="Scheffler B.E."/>
            <person name="Wendel J.F."/>
        </authorList>
    </citation>
    <scope>NUCLEOTIDE SEQUENCE [LARGE SCALE GENOMIC DNA]</scope>
    <source>
        <strain evidence="1">185</strain>
        <tissue evidence="1">Leaf</tissue>
    </source>
</reference>
<organism evidence="1 2">
    <name type="scientific">Gossypium aridum</name>
    <name type="common">American cotton</name>
    <name type="synonym">Erioxylum aridum</name>
    <dbReference type="NCBI Taxonomy" id="34290"/>
    <lineage>
        <taxon>Eukaryota</taxon>
        <taxon>Viridiplantae</taxon>
        <taxon>Streptophyta</taxon>
        <taxon>Embryophyta</taxon>
        <taxon>Tracheophyta</taxon>
        <taxon>Spermatophyta</taxon>
        <taxon>Magnoliopsida</taxon>
        <taxon>eudicotyledons</taxon>
        <taxon>Gunneridae</taxon>
        <taxon>Pentapetalae</taxon>
        <taxon>rosids</taxon>
        <taxon>malvids</taxon>
        <taxon>Malvales</taxon>
        <taxon>Malvaceae</taxon>
        <taxon>Malvoideae</taxon>
        <taxon>Gossypium</taxon>
    </lineage>
</organism>
<evidence type="ECO:0000313" key="2">
    <source>
        <dbReference type="Proteomes" id="UP000593577"/>
    </source>
</evidence>
<dbReference type="EMBL" id="JABFAA010000004">
    <property type="protein sequence ID" value="MBA0680125.1"/>
    <property type="molecule type" value="Genomic_DNA"/>
</dbReference>
<gene>
    <name evidence="1" type="ORF">Goari_011844</name>
</gene>
<dbReference type="Proteomes" id="UP000593577">
    <property type="component" value="Unassembled WGS sequence"/>
</dbReference>
<comment type="caution">
    <text evidence="1">The sequence shown here is derived from an EMBL/GenBank/DDBJ whole genome shotgun (WGS) entry which is preliminary data.</text>
</comment>
<evidence type="ECO:0000313" key="1">
    <source>
        <dbReference type="EMBL" id="MBA0680125.1"/>
    </source>
</evidence>
<dbReference type="AlphaFoldDB" id="A0A7J8WYL0"/>
<proteinExistence type="predicted"/>
<sequence length="140" mass="15686">MCICVKCGCFSCKHETPAKADAENQETGFLDVMLAIFLPPVAIYKKEKGCTDRDGRGEQLRADSPFGGSLCQEASMPPSSYHLEGKDIVKVCWLDIGIIGANCYLEKKWLVNKIYVMFGRMNPSTLSNTNKDRLDKYKYS</sequence>
<accession>A0A7J8WYL0</accession>
<name>A0A7J8WYL0_GOSAI</name>
<keyword evidence="2" id="KW-1185">Reference proteome</keyword>